<dbReference type="Proteomes" id="UP000765509">
    <property type="component" value="Unassembled WGS sequence"/>
</dbReference>
<evidence type="ECO:0000313" key="2">
    <source>
        <dbReference type="Proteomes" id="UP000765509"/>
    </source>
</evidence>
<dbReference type="AlphaFoldDB" id="A0A9Q3ED86"/>
<name>A0A9Q3ED86_9BASI</name>
<protein>
    <submittedName>
        <fullName evidence="1">Uncharacterized protein</fullName>
    </submittedName>
</protein>
<proteinExistence type="predicted"/>
<gene>
    <name evidence="1" type="ORF">O181_058824</name>
</gene>
<keyword evidence="2" id="KW-1185">Reference proteome</keyword>
<evidence type="ECO:0000313" key="1">
    <source>
        <dbReference type="EMBL" id="MBW0519109.1"/>
    </source>
</evidence>
<accession>A0A9Q3ED86</accession>
<reference evidence="1" key="1">
    <citation type="submission" date="2021-03" db="EMBL/GenBank/DDBJ databases">
        <title>Draft genome sequence of rust myrtle Austropuccinia psidii MF-1, a brazilian biotype.</title>
        <authorList>
            <person name="Quecine M.C."/>
            <person name="Pachon D.M.R."/>
            <person name="Bonatelli M.L."/>
            <person name="Correr F.H."/>
            <person name="Franceschini L.M."/>
            <person name="Leite T.F."/>
            <person name="Margarido G.R.A."/>
            <person name="Almeida C.A."/>
            <person name="Ferrarezi J.A."/>
            <person name="Labate C.A."/>
        </authorList>
    </citation>
    <scope>NUCLEOTIDE SEQUENCE</scope>
    <source>
        <strain evidence="1">MF-1</strain>
    </source>
</reference>
<organism evidence="1 2">
    <name type="scientific">Austropuccinia psidii MF-1</name>
    <dbReference type="NCBI Taxonomy" id="1389203"/>
    <lineage>
        <taxon>Eukaryota</taxon>
        <taxon>Fungi</taxon>
        <taxon>Dikarya</taxon>
        <taxon>Basidiomycota</taxon>
        <taxon>Pucciniomycotina</taxon>
        <taxon>Pucciniomycetes</taxon>
        <taxon>Pucciniales</taxon>
        <taxon>Sphaerophragmiaceae</taxon>
        <taxon>Austropuccinia</taxon>
    </lineage>
</organism>
<dbReference type="EMBL" id="AVOT02027132">
    <property type="protein sequence ID" value="MBW0519109.1"/>
    <property type="molecule type" value="Genomic_DNA"/>
</dbReference>
<comment type="caution">
    <text evidence="1">The sequence shown here is derived from an EMBL/GenBank/DDBJ whole genome shotgun (WGS) entry which is preliminary data.</text>
</comment>
<sequence>MQMVNSLRPKGFGKVSLPPAYEFHTHKFPDLPTLSDAPFRRSYARHLHTHGGNFGACLPANSHIFPPGNAVFVIPQEFAHTKKIMFGGMPLYIPHPPIQEDLHSKIFLSTATLGQ</sequence>